<organism evidence="1 2">
    <name type="scientific">Rhizobium miluonense</name>
    <dbReference type="NCBI Taxonomy" id="411945"/>
    <lineage>
        <taxon>Bacteria</taxon>
        <taxon>Pseudomonadati</taxon>
        <taxon>Pseudomonadota</taxon>
        <taxon>Alphaproteobacteria</taxon>
        <taxon>Hyphomicrobiales</taxon>
        <taxon>Rhizobiaceae</taxon>
        <taxon>Rhizobium/Agrobacterium group</taxon>
        <taxon>Rhizobium</taxon>
    </lineage>
</organism>
<name>A0A1C3USI8_9HYPH</name>
<gene>
    <name evidence="1" type="ORF">GA0061102_1005132</name>
</gene>
<dbReference type="Proteomes" id="UP000199435">
    <property type="component" value="Unassembled WGS sequence"/>
</dbReference>
<sequence>MPNELGAFLSAYSRFILMNACSNWGIGKAGTLGMHEPGAKEVGR</sequence>
<evidence type="ECO:0000313" key="2">
    <source>
        <dbReference type="Proteomes" id="UP000199435"/>
    </source>
</evidence>
<proteinExistence type="predicted"/>
<dbReference type="STRING" id="411945.GA0061102_1005132"/>
<keyword evidence="2" id="KW-1185">Reference proteome</keyword>
<dbReference type="EMBL" id="FMAH01000005">
    <property type="protein sequence ID" value="SCB18297.1"/>
    <property type="molecule type" value="Genomic_DNA"/>
</dbReference>
<evidence type="ECO:0000313" key="1">
    <source>
        <dbReference type="EMBL" id="SCB18297.1"/>
    </source>
</evidence>
<reference evidence="2" key="1">
    <citation type="submission" date="2016-08" db="EMBL/GenBank/DDBJ databases">
        <authorList>
            <person name="Varghese N."/>
            <person name="Submissions Spin"/>
        </authorList>
    </citation>
    <scope>NUCLEOTIDE SEQUENCE [LARGE SCALE GENOMIC DNA]</scope>
    <source>
        <strain evidence="2">HAMBI 2971</strain>
    </source>
</reference>
<accession>A0A1C3USI8</accession>
<protein>
    <submittedName>
        <fullName evidence="1">Uncharacterized protein</fullName>
    </submittedName>
</protein>
<dbReference type="AlphaFoldDB" id="A0A1C3USI8"/>